<keyword evidence="4" id="KW-1185">Reference proteome</keyword>
<gene>
    <name evidence="3" type="ORF">ILYODFUR_032228</name>
</gene>
<dbReference type="EMBL" id="JAHRIQ010039935">
    <property type="protein sequence ID" value="MEQ2234487.1"/>
    <property type="molecule type" value="Genomic_DNA"/>
</dbReference>
<sequence length="196" mass="22101">MCLCRVHCSLYRVFFSQSPQPVHQQRLAGSWRQKTGVAHCSQREPGVRLPQRLRAGPHPTSFIQQPADFRGPPLHQEGDAATQAPEPAAPCNGTLDSQKWQSWQSSRPFRRTSLSLGSGFWHATGRHSSRRLLRAIPRHVAQILQADVLWQMGHTGSGVKVAVFDTGLSEKHPHFKNVKERTNWTNEKTLDDGEEE</sequence>
<dbReference type="Proteomes" id="UP001482620">
    <property type="component" value="Unassembled WGS sequence"/>
</dbReference>
<evidence type="ECO:0000313" key="3">
    <source>
        <dbReference type="EMBL" id="MEQ2234487.1"/>
    </source>
</evidence>
<reference evidence="3 4" key="1">
    <citation type="submission" date="2021-06" db="EMBL/GenBank/DDBJ databases">
        <authorList>
            <person name="Palmer J.M."/>
        </authorList>
    </citation>
    <scope>NUCLEOTIDE SEQUENCE [LARGE SCALE GENOMIC DNA]</scope>
    <source>
        <strain evidence="4">if_2019</strain>
        <tissue evidence="3">Muscle</tissue>
    </source>
</reference>
<proteinExistence type="inferred from homology"/>
<dbReference type="SUPFAM" id="SSF52743">
    <property type="entry name" value="Subtilisin-like"/>
    <property type="match status" value="1"/>
</dbReference>
<dbReference type="Gene3D" id="3.40.50.200">
    <property type="entry name" value="Peptidase S8/S53 domain"/>
    <property type="match status" value="1"/>
</dbReference>
<feature type="region of interest" description="Disordered" evidence="2">
    <location>
        <begin position="67"/>
        <end position="89"/>
    </location>
</feature>
<organism evidence="3 4">
    <name type="scientific">Ilyodon furcidens</name>
    <name type="common">goldbreast splitfin</name>
    <dbReference type="NCBI Taxonomy" id="33524"/>
    <lineage>
        <taxon>Eukaryota</taxon>
        <taxon>Metazoa</taxon>
        <taxon>Chordata</taxon>
        <taxon>Craniata</taxon>
        <taxon>Vertebrata</taxon>
        <taxon>Euteleostomi</taxon>
        <taxon>Actinopterygii</taxon>
        <taxon>Neopterygii</taxon>
        <taxon>Teleostei</taxon>
        <taxon>Neoteleostei</taxon>
        <taxon>Acanthomorphata</taxon>
        <taxon>Ovalentaria</taxon>
        <taxon>Atherinomorphae</taxon>
        <taxon>Cyprinodontiformes</taxon>
        <taxon>Goodeidae</taxon>
        <taxon>Ilyodon</taxon>
    </lineage>
</organism>
<protein>
    <submittedName>
        <fullName evidence="3">Uncharacterized protein</fullName>
    </submittedName>
</protein>
<evidence type="ECO:0000256" key="1">
    <source>
        <dbReference type="PROSITE-ProRule" id="PRU01240"/>
    </source>
</evidence>
<comment type="caution">
    <text evidence="3">The sequence shown here is derived from an EMBL/GenBank/DDBJ whole genome shotgun (WGS) entry which is preliminary data.</text>
</comment>
<name>A0ABV0TSQ4_9TELE</name>
<dbReference type="InterPro" id="IPR036852">
    <property type="entry name" value="Peptidase_S8/S53_dom_sf"/>
</dbReference>
<evidence type="ECO:0000256" key="2">
    <source>
        <dbReference type="SAM" id="MobiDB-lite"/>
    </source>
</evidence>
<comment type="similarity">
    <text evidence="1">Belongs to the peptidase S8 family.</text>
</comment>
<comment type="caution">
    <text evidence="1">Lacks conserved residue(s) required for the propagation of feature annotation.</text>
</comment>
<dbReference type="PROSITE" id="PS51892">
    <property type="entry name" value="SUBTILASE"/>
    <property type="match status" value="1"/>
</dbReference>
<evidence type="ECO:0000313" key="4">
    <source>
        <dbReference type="Proteomes" id="UP001482620"/>
    </source>
</evidence>
<accession>A0ABV0TSQ4</accession>